<dbReference type="HOGENOM" id="CLU_2389632_0_0_1"/>
<organism evidence="3">
    <name type="scientific">Triticum aestivum</name>
    <name type="common">Wheat</name>
    <dbReference type="NCBI Taxonomy" id="4565"/>
    <lineage>
        <taxon>Eukaryota</taxon>
        <taxon>Viridiplantae</taxon>
        <taxon>Streptophyta</taxon>
        <taxon>Embryophyta</taxon>
        <taxon>Tracheophyta</taxon>
        <taxon>Spermatophyta</taxon>
        <taxon>Magnoliopsida</taxon>
        <taxon>Liliopsida</taxon>
        <taxon>Poales</taxon>
        <taxon>Poaceae</taxon>
        <taxon>BOP clade</taxon>
        <taxon>Pooideae</taxon>
        <taxon>Triticodae</taxon>
        <taxon>Triticeae</taxon>
        <taxon>Triticinae</taxon>
        <taxon>Triticum</taxon>
    </lineage>
</organism>
<protein>
    <submittedName>
        <fullName evidence="3">Uncharacterized protein</fullName>
    </submittedName>
</protein>
<accession>A0A077RY87</accession>
<keyword evidence="2" id="KW-0472">Membrane</keyword>
<dbReference type="PANTHER" id="PTHR47461">
    <property type="entry name" value="PHYTOLONGIN PHYL1.2"/>
    <property type="match status" value="1"/>
</dbReference>
<keyword evidence="2" id="KW-0812">Transmembrane</keyword>
<dbReference type="AlphaFoldDB" id="A0A077RY87"/>
<feature type="compositionally biased region" description="Basic and acidic residues" evidence="1">
    <location>
        <begin position="38"/>
        <end position="55"/>
    </location>
</feature>
<feature type="region of interest" description="Disordered" evidence="1">
    <location>
        <begin position="38"/>
        <end position="60"/>
    </location>
</feature>
<sequence>MREEMARLALRLPFPNEEALAREAADVAAVEAEAEEATRREAELAQGTPKREHGARGGAGQAWRRQLWLIVLVDLVLLGVLFAAWLAVCRGFSCIGR</sequence>
<proteinExistence type="predicted"/>
<dbReference type="PANTHER" id="PTHR47461:SF3">
    <property type="entry name" value="PHYTOLONGIN PHYL2.2"/>
    <property type="match status" value="1"/>
</dbReference>
<gene>
    <name evidence="3" type="ORF">TRAES_3BF007300570CFD_c1</name>
</gene>
<feature type="transmembrane region" description="Helical" evidence="2">
    <location>
        <begin position="67"/>
        <end position="88"/>
    </location>
</feature>
<dbReference type="GO" id="GO:0016020">
    <property type="term" value="C:membrane"/>
    <property type="evidence" value="ECO:0007669"/>
    <property type="project" value="InterPro"/>
</dbReference>
<name>A0A077RY87_WHEAT</name>
<evidence type="ECO:0000256" key="1">
    <source>
        <dbReference type="SAM" id="MobiDB-lite"/>
    </source>
</evidence>
<evidence type="ECO:0000313" key="3">
    <source>
        <dbReference type="EMBL" id="CDM82309.1"/>
    </source>
</evidence>
<reference evidence="3" key="1">
    <citation type="journal article" date="2014" name="Science">
        <title>Structural and functional partitioning of bread wheat chromosome 3B.</title>
        <authorList>
            <person name="Choulet F."/>
            <person name="Alberti A."/>
            <person name="Theil S."/>
            <person name="Glover N."/>
            <person name="Barbe V."/>
            <person name="Daron J."/>
            <person name="Pingault L."/>
            <person name="Sourdille P."/>
            <person name="Couloux A."/>
            <person name="Paux E."/>
            <person name="Leroy P."/>
            <person name="Mangenot S."/>
            <person name="Guilhot N."/>
            <person name="Le Gouis J."/>
            <person name="Balfourier F."/>
            <person name="Alaux M."/>
            <person name="Jamilloux V."/>
            <person name="Poulain J."/>
            <person name="Durand C."/>
            <person name="Bellec A."/>
            <person name="Gaspin C."/>
            <person name="Safar J."/>
            <person name="Dolezel J."/>
            <person name="Rogers J."/>
            <person name="Vandepoele K."/>
            <person name="Aury J.M."/>
            <person name="Mayer K."/>
            <person name="Berges H."/>
            <person name="Quesneville H."/>
            <person name="Wincker P."/>
            <person name="Feuillet C."/>
        </authorList>
    </citation>
    <scope>NUCLEOTIDE SEQUENCE</scope>
</reference>
<evidence type="ECO:0000256" key="2">
    <source>
        <dbReference type="SAM" id="Phobius"/>
    </source>
</evidence>
<dbReference type="EMBL" id="HG670306">
    <property type="protein sequence ID" value="CDM82309.1"/>
    <property type="molecule type" value="Genomic_DNA"/>
</dbReference>
<keyword evidence="2" id="KW-1133">Transmembrane helix</keyword>
<dbReference type="InterPro" id="IPR044783">
    <property type="entry name" value="PHYL"/>
</dbReference>